<dbReference type="AlphaFoldDB" id="A0A0F4XJ91"/>
<sequence>MIKNLIATRLPLEHIAEKIKTLDMTAQIKQLIADLDAQHKVSTAQSRRAAIMNMTNPYTGTITLHCTSVGNISIKAPVSNTASSQLYSVPGQSILFALDQPFEIQQYTLNPHHLEKTDTLFIDNSNPLIIDGNRTLFDYSQRGEKQPTLIGRINFPDRSADIGVFDPVSLRKTAWLPHDNSATRYLVSLELLETIQDPGGVRVAGELIYHYHPAVAWKAFQMLYRADPQNALNYAPLLKKLGSARLDNLLYSLEQAA</sequence>
<dbReference type="EMBL" id="JZXC01000023">
    <property type="protein sequence ID" value="KKA05846.1"/>
    <property type="molecule type" value="Genomic_DNA"/>
</dbReference>
<organism evidence="1 2">
    <name type="scientific">Pseudomonas kilonensis</name>
    <dbReference type="NCBI Taxonomy" id="132476"/>
    <lineage>
        <taxon>Bacteria</taxon>
        <taxon>Pseudomonadati</taxon>
        <taxon>Pseudomonadota</taxon>
        <taxon>Gammaproteobacteria</taxon>
        <taxon>Pseudomonadales</taxon>
        <taxon>Pseudomonadaceae</taxon>
        <taxon>Pseudomonas</taxon>
    </lineage>
</organism>
<gene>
    <name evidence="1" type="ORF">VP02_21410</name>
</gene>
<name>A0A0F4XJ91_9PSED</name>
<dbReference type="PATRIC" id="fig|132476.4.peg.2943"/>
<evidence type="ECO:0000313" key="1">
    <source>
        <dbReference type="EMBL" id="KKA05846.1"/>
    </source>
</evidence>
<accession>A0A0F4XJ91</accession>
<evidence type="ECO:0000313" key="2">
    <source>
        <dbReference type="Proteomes" id="UP000033662"/>
    </source>
</evidence>
<reference evidence="1 2" key="1">
    <citation type="submission" date="2015-03" db="EMBL/GenBank/DDBJ databases">
        <title>Pseudomonas fluorescens 1855-344 Genome sequencing and assembly.</title>
        <authorList>
            <person name="Eng W.W.H."/>
            <person name="Gan H.M."/>
            <person name="Savka M.A."/>
        </authorList>
    </citation>
    <scope>NUCLEOTIDE SEQUENCE [LARGE SCALE GENOMIC DNA]</scope>
    <source>
        <strain evidence="1 2">1855-344</strain>
    </source>
</reference>
<dbReference type="Proteomes" id="UP000033662">
    <property type="component" value="Unassembled WGS sequence"/>
</dbReference>
<proteinExistence type="predicted"/>
<protein>
    <submittedName>
        <fullName evidence="1">Uncharacterized protein</fullName>
    </submittedName>
</protein>
<comment type="caution">
    <text evidence="1">The sequence shown here is derived from an EMBL/GenBank/DDBJ whole genome shotgun (WGS) entry which is preliminary data.</text>
</comment>